<dbReference type="Proteomes" id="UP000198611">
    <property type="component" value="Unassembled WGS sequence"/>
</dbReference>
<keyword evidence="4" id="KW-1185">Reference proteome</keyword>
<organism evidence="3 4">
    <name type="scientific">Thiohalospira halophila DSM 15071</name>
    <dbReference type="NCBI Taxonomy" id="1123397"/>
    <lineage>
        <taxon>Bacteria</taxon>
        <taxon>Pseudomonadati</taxon>
        <taxon>Pseudomonadota</taxon>
        <taxon>Gammaproteobacteria</taxon>
        <taxon>Thiohalospirales</taxon>
        <taxon>Thiohalospiraceae</taxon>
        <taxon>Thiohalospira</taxon>
    </lineage>
</organism>
<keyword evidence="1" id="KW-0472">Membrane</keyword>
<evidence type="ECO:0000256" key="1">
    <source>
        <dbReference type="SAM" id="Phobius"/>
    </source>
</evidence>
<proteinExistence type="predicted"/>
<dbReference type="SUPFAM" id="SSF81324">
    <property type="entry name" value="Voltage-gated potassium channels"/>
    <property type="match status" value="1"/>
</dbReference>
<dbReference type="AlphaFoldDB" id="A0A1I1N4K4"/>
<gene>
    <name evidence="3" type="ORF">SAMN05660831_00105</name>
</gene>
<keyword evidence="1" id="KW-0812">Transmembrane</keyword>
<protein>
    <submittedName>
        <fullName evidence="3">Ion channel</fullName>
    </submittedName>
</protein>
<dbReference type="RefSeq" id="WP_143613077.1">
    <property type="nucleotide sequence ID" value="NZ_FOMJ01000001.1"/>
</dbReference>
<dbReference type="Gene3D" id="1.10.287.70">
    <property type="match status" value="1"/>
</dbReference>
<name>A0A1I1N4K4_9GAMM</name>
<reference evidence="3 4" key="1">
    <citation type="submission" date="2016-10" db="EMBL/GenBank/DDBJ databases">
        <authorList>
            <person name="de Groot N.N."/>
        </authorList>
    </citation>
    <scope>NUCLEOTIDE SEQUENCE [LARGE SCALE GENOMIC DNA]</scope>
    <source>
        <strain evidence="3 4">HL3</strain>
    </source>
</reference>
<accession>A0A1I1N4K4</accession>
<feature type="transmembrane region" description="Helical" evidence="1">
    <location>
        <begin position="69"/>
        <end position="87"/>
    </location>
</feature>
<dbReference type="OrthoDB" id="9813518at2"/>
<dbReference type="Pfam" id="PF07885">
    <property type="entry name" value="Ion_trans_2"/>
    <property type="match status" value="1"/>
</dbReference>
<feature type="transmembrane region" description="Helical" evidence="1">
    <location>
        <begin position="149"/>
        <end position="170"/>
    </location>
</feature>
<feature type="transmembrane region" description="Helical" evidence="1">
    <location>
        <begin position="212"/>
        <end position="233"/>
    </location>
</feature>
<dbReference type="InterPro" id="IPR013099">
    <property type="entry name" value="K_chnl_dom"/>
</dbReference>
<sequence length="247" mass="27891">MEPENSATKKEDSGHQLIFDRSSQYLSPAFNFVVALSIRLLSPTWWLAENEKKKDSRGARTKGIIARNYFYLACAIFFTASLGYLLENNPAETFPICLTVAFYLFAFAVPFSRCNEILFAFILDALEKTTSPEDGGVTHKTNLTYRKRISLSLLSYIELMLNYALIYFILPREWFGDDSFNTILDAIYFSGATITTTGYGDFSPSHWIPQMLTIHEVLTGFSLIVVSFAIYAGRGSSPSNEHRNSND</sequence>
<evidence type="ECO:0000313" key="4">
    <source>
        <dbReference type="Proteomes" id="UP000198611"/>
    </source>
</evidence>
<feature type="domain" description="Potassium channel" evidence="2">
    <location>
        <begin position="158"/>
        <end position="231"/>
    </location>
</feature>
<dbReference type="EMBL" id="FOMJ01000001">
    <property type="protein sequence ID" value="SFC92591.1"/>
    <property type="molecule type" value="Genomic_DNA"/>
</dbReference>
<feature type="transmembrane region" description="Helical" evidence="1">
    <location>
        <begin position="93"/>
        <end position="111"/>
    </location>
</feature>
<evidence type="ECO:0000259" key="2">
    <source>
        <dbReference type="Pfam" id="PF07885"/>
    </source>
</evidence>
<evidence type="ECO:0000313" key="3">
    <source>
        <dbReference type="EMBL" id="SFC92591.1"/>
    </source>
</evidence>
<keyword evidence="1" id="KW-1133">Transmembrane helix</keyword>